<dbReference type="Proteomes" id="UP000431264">
    <property type="component" value="Unassembled WGS sequence"/>
</dbReference>
<accession>A0A6I4IET2</accession>
<sequence>MKVCFEPYNRCHFHRQLVHWHQTISIKNHQQTNLLSKIDYTKQLKHWFERLN</sequence>
<reference evidence="2" key="1">
    <citation type="submission" date="2019-05" db="EMBL/GenBank/DDBJ databases">
        <title>Flavobacterium profundi sp. nov., isolated from a deep-sea seamount.</title>
        <authorList>
            <person name="Zhang D.-C."/>
        </authorList>
    </citation>
    <scope>NUCLEOTIDE SEQUENCE [LARGE SCALE GENOMIC DNA]</scope>
    <source>
        <strain evidence="2">TP390</strain>
    </source>
</reference>
<gene>
    <name evidence="1" type="ORF">GOQ30_02120</name>
</gene>
<proteinExistence type="predicted"/>
<dbReference type="AlphaFoldDB" id="A0A6I4IET2"/>
<keyword evidence="2" id="KW-1185">Reference proteome</keyword>
<evidence type="ECO:0000313" key="1">
    <source>
        <dbReference type="EMBL" id="MVO07960.1"/>
    </source>
</evidence>
<evidence type="ECO:0000313" key="2">
    <source>
        <dbReference type="Proteomes" id="UP000431264"/>
    </source>
</evidence>
<protein>
    <submittedName>
        <fullName evidence="1">Uncharacterized protein</fullName>
    </submittedName>
</protein>
<organism evidence="1 2">
    <name type="scientific">Flavobacterium profundi</name>
    <dbReference type="NCBI Taxonomy" id="1774945"/>
    <lineage>
        <taxon>Bacteria</taxon>
        <taxon>Pseudomonadati</taxon>
        <taxon>Bacteroidota</taxon>
        <taxon>Flavobacteriia</taxon>
        <taxon>Flavobacteriales</taxon>
        <taxon>Flavobacteriaceae</taxon>
        <taxon>Flavobacterium</taxon>
    </lineage>
</organism>
<comment type="caution">
    <text evidence="1">The sequence shown here is derived from an EMBL/GenBank/DDBJ whole genome shotgun (WGS) entry which is preliminary data.</text>
</comment>
<dbReference type="EMBL" id="WQLW01000001">
    <property type="protein sequence ID" value="MVO07960.1"/>
    <property type="molecule type" value="Genomic_DNA"/>
</dbReference>
<name>A0A6I4IET2_9FLAO</name>